<name>A0A6A4HZ65_9AGAR</name>
<accession>A0A6A4HZ65</accession>
<dbReference type="AlphaFoldDB" id="A0A6A4HZ65"/>
<dbReference type="Proteomes" id="UP000799118">
    <property type="component" value="Unassembled WGS sequence"/>
</dbReference>
<sequence>MQKSPHWSFRGVDLSDEDLISALRVLSSLTTLEISDHGTIPFNSPITSHFISSLHIGDSMLGHLIPKLRDLTLESDCSTFDDVAFISMISSRWYSHPQKFIGTVGGVDCLQSVVMRFHNRAVDKTVYRPLQDLDEMGLRVVVREMNGGAFQYQVDRGWFELIGNT</sequence>
<dbReference type="OrthoDB" id="3266451at2759"/>
<evidence type="ECO:0008006" key="3">
    <source>
        <dbReference type="Google" id="ProtNLM"/>
    </source>
</evidence>
<keyword evidence="2" id="KW-1185">Reference proteome</keyword>
<proteinExistence type="predicted"/>
<protein>
    <recommendedName>
        <fullName evidence="3">F-box domain-containing protein</fullName>
    </recommendedName>
</protein>
<dbReference type="EMBL" id="ML769428">
    <property type="protein sequence ID" value="KAE9403073.1"/>
    <property type="molecule type" value="Genomic_DNA"/>
</dbReference>
<reference evidence="1" key="1">
    <citation type="journal article" date="2019" name="Environ. Microbiol.">
        <title>Fungal ecological strategies reflected in gene transcription - a case study of two litter decomposers.</title>
        <authorList>
            <person name="Barbi F."/>
            <person name="Kohler A."/>
            <person name="Barry K."/>
            <person name="Baskaran P."/>
            <person name="Daum C."/>
            <person name="Fauchery L."/>
            <person name="Ihrmark K."/>
            <person name="Kuo A."/>
            <person name="LaButti K."/>
            <person name="Lipzen A."/>
            <person name="Morin E."/>
            <person name="Grigoriev I.V."/>
            <person name="Henrissat B."/>
            <person name="Lindahl B."/>
            <person name="Martin F."/>
        </authorList>
    </citation>
    <scope>NUCLEOTIDE SEQUENCE</scope>
    <source>
        <strain evidence="1">JB14</strain>
    </source>
</reference>
<evidence type="ECO:0000313" key="2">
    <source>
        <dbReference type="Proteomes" id="UP000799118"/>
    </source>
</evidence>
<evidence type="ECO:0000313" key="1">
    <source>
        <dbReference type="EMBL" id="KAE9403073.1"/>
    </source>
</evidence>
<gene>
    <name evidence="1" type="ORF">BT96DRAFT_990529</name>
</gene>
<organism evidence="1 2">
    <name type="scientific">Gymnopus androsaceus JB14</name>
    <dbReference type="NCBI Taxonomy" id="1447944"/>
    <lineage>
        <taxon>Eukaryota</taxon>
        <taxon>Fungi</taxon>
        <taxon>Dikarya</taxon>
        <taxon>Basidiomycota</taxon>
        <taxon>Agaricomycotina</taxon>
        <taxon>Agaricomycetes</taxon>
        <taxon>Agaricomycetidae</taxon>
        <taxon>Agaricales</taxon>
        <taxon>Marasmiineae</taxon>
        <taxon>Omphalotaceae</taxon>
        <taxon>Gymnopus</taxon>
    </lineage>
</organism>